<evidence type="ECO:0000259" key="2">
    <source>
        <dbReference type="SMART" id="SM00955"/>
    </source>
</evidence>
<dbReference type="SMART" id="SM00955">
    <property type="entry name" value="RNB"/>
    <property type="match status" value="1"/>
</dbReference>
<dbReference type="InterPro" id="IPR001900">
    <property type="entry name" value="RNase_II/R"/>
</dbReference>
<gene>
    <name evidence="3" type="ORF">CYCCA115_LOCUS3565</name>
</gene>
<sequence length="778" mass="85242">MIDSRSSSYLEEMLQEYGFRSRLLTLSEQDLPVLAECQLQGEAQLVAITKLISNSDDSGKPQGSRLEVEPCTSQQEQGSKIVDLGQITTIWSPEVSPNDFSSSGDRMPFFSDKVDRILDKLYRARVGRARGSMGRKQLTKKQLPRLVEYAPLEEQASVDTVLRQVLKAGTGFARMVDSEVVRDLLFPSNENQATKQQKIKQQMVASTALANDAKSGGRFKRFGCLPVAHHDGVLTVINGGWVVLDQAVRATSEGRKFAERAGSTTTLADGRIITRLECLAMGGDDQNSWGELQVDVRESLRAMNLPMTPEGAKQALIQVGHWTESSSPTKQRFDPWPKAVLEAADWYCKMNEKRRDYLIRGEVPGDEGRTDLTKLPCICMDASSTTFRDDAIGIRPRAPTGRRVTDASKWEILLHIADVSDLYAPEAHVNREGKPAEYLKTLREAAHSRGTSRYDLPLGPLHLLPPTVLHALALDTNNIDMTNQTPAQLDRGINRCVTLWVYIDEKTGKMLDTGLERTLISKPLALSYKAATALLDGTVTKEDPALEKAKALIAVAERNLCRWSAFQRTKSKAARAKEERLLGRETVDREINGDSRFERTRSHRIVDSALDLYGFAMNGLLFRADAPVPRVAGSGMDRLGRVASAPLRRYIDGVAQRQALAVLCGYGGKPLTRKEAIYESKSATAAINAVSNIKASKSGIGSKGNTLQVLQSLSMYIKDNDGPVPAISTGKGNEVVILGTGATASCQGIQGSIGPGNEILVEVQSIDERSGEVYAVTR</sequence>
<dbReference type="PANTHER" id="PTHR23355">
    <property type="entry name" value="RIBONUCLEASE"/>
    <property type="match status" value="1"/>
</dbReference>
<keyword evidence="4" id="KW-1185">Reference proteome</keyword>
<feature type="region of interest" description="Disordered" evidence="1">
    <location>
        <begin position="54"/>
        <end position="75"/>
    </location>
</feature>
<dbReference type="GO" id="GO:0000175">
    <property type="term" value="F:3'-5'-RNA exonuclease activity"/>
    <property type="evidence" value="ECO:0007669"/>
    <property type="project" value="TreeGrafter"/>
</dbReference>
<dbReference type="Pfam" id="PF00773">
    <property type="entry name" value="RNB"/>
    <property type="match status" value="1"/>
</dbReference>
<evidence type="ECO:0000313" key="4">
    <source>
        <dbReference type="Proteomes" id="UP001295423"/>
    </source>
</evidence>
<reference evidence="3" key="1">
    <citation type="submission" date="2023-08" db="EMBL/GenBank/DDBJ databases">
        <authorList>
            <person name="Audoor S."/>
            <person name="Bilcke G."/>
        </authorList>
    </citation>
    <scope>NUCLEOTIDE SEQUENCE</scope>
</reference>
<dbReference type="GO" id="GO:0003723">
    <property type="term" value="F:RNA binding"/>
    <property type="evidence" value="ECO:0007669"/>
    <property type="project" value="InterPro"/>
</dbReference>
<dbReference type="GO" id="GO:0006402">
    <property type="term" value="P:mRNA catabolic process"/>
    <property type="evidence" value="ECO:0007669"/>
    <property type="project" value="TreeGrafter"/>
</dbReference>
<dbReference type="GO" id="GO:0000932">
    <property type="term" value="C:P-body"/>
    <property type="evidence" value="ECO:0007669"/>
    <property type="project" value="TreeGrafter"/>
</dbReference>
<dbReference type="PANTHER" id="PTHR23355:SF9">
    <property type="entry name" value="DIS3-LIKE EXONUCLEASE 2"/>
    <property type="match status" value="1"/>
</dbReference>
<dbReference type="InterPro" id="IPR012340">
    <property type="entry name" value="NA-bd_OB-fold"/>
</dbReference>
<dbReference type="AlphaFoldDB" id="A0AAD2CG83"/>
<name>A0AAD2CG83_9STRA</name>
<dbReference type="EMBL" id="CAKOGP040000324">
    <property type="protein sequence ID" value="CAJ1934031.1"/>
    <property type="molecule type" value="Genomic_DNA"/>
</dbReference>
<evidence type="ECO:0000256" key="1">
    <source>
        <dbReference type="SAM" id="MobiDB-lite"/>
    </source>
</evidence>
<comment type="caution">
    <text evidence="3">The sequence shown here is derived from an EMBL/GenBank/DDBJ whole genome shotgun (WGS) entry which is preliminary data.</text>
</comment>
<feature type="domain" description="RNB" evidence="2">
    <location>
        <begin position="369"/>
        <end position="665"/>
    </location>
</feature>
<proteinExistence type="predicted"/>
<organism evidence="3 4">
    <name type="scientific">Cylindrotheca closterium</name>
    <dbReference type="NCBI Taxonomy" id="2856"/>
    <lineage>
        <taxon>Eukaryota</taxon>
        <taxon>Sar</taxon>
        <taxon>Stramenopiles</taxon>
        <taxon>Ochrophyta</taxon>
        <taxon>Bacillariophyta</taxon>
        <taxon>Bacillariophyceae</taxon>
        <taxon>Bacillariophycidae</taxon>
        <taxon>Bacillariales</taxon>
        <taxon>Bacillariaceae</taxon>
        <taxon>Cylindrotheca</taxon>
    </lineage>
</organism>
<evidence type="ECO:0000313" key="3">
    <source>
        <dbReference type="EMBL" id="CAJ1934031.1"/>
    </source>
</evidence>
<dbReference type="Proteomes" id="UP001295423">
    <property type="component" value="Unassembled WGS sequence"/>
</dbReference>
<protein>
    <recommendedName>
        <fullName evidence="2">RNB domain-containing protein</fullName>
    </recommendedName>
</protein>
<dbReference type="InterPro" id="IPR050180">
    <property type="entry name" value="RNR_Ribonuclease"/>
</dbReference>
<accession>A0AAD2CG83</accession>
<dbReference type="SUPFAM" id="SSF50249">
    <property type="entry name" value="Nucleic acid-binding proteins"/>
    <property type="match status" value="1"/>
</dbReference>